<comment type="subcellular location">
    <subcellularLocation>
        <location evidence="1">Periplasm</location>
    </subcellularLocation>
</comment>
<dbReference type="Pfam" id="PF13379">
    <property type="entry name" value="NMT1_2"/>
    <property type="match status" value="1"/>
</dbReference>
<evidence type="ECO:0000313" key="5">
    <source>
        <dbReference type="Proteomes" id="UP000008221"/>
    </source>
</evidence>
<comment type="similarity">
    <text evidence="2">Belongs to the bacterial solute-binding protein SsuA/TauA family.</text>
</comment>
<gene>
    <name evidence="4" type="ordered locus">Acel_0893</name>
</gene>
<dbReference type="HOGENOM" id="CLU_952575_0_0_11"/>
<dbReference type="InParanoid" id="A0LTA6"/>
<dbReference type="GO" id="GO:0042597">
    <property type="term" value="C:periplasmic space"/>
    <property type="evidence" value="ECO:0007669"/>
    <property type="project" value="UniProtKB-SubCell"/>
</dbReference>
<dbReference type="RefSeq" id="WP_011719729.1">
    <property type="nucleotide sequence ID" value="NC_008578.1"/>
</dbReference>
<dbReference type="KEGG" id="ace:Acel_0893"/>
<dbReference type="STRING" id="351607.Acel_0893"/>
<name>A0LTA6_ACIC1</name>
<dbReference type="Proteomes" id="UP000008221">
    <property type="component" value="Chromosome"/>
</dbReference>
<keyword evidence="5" id="KW-1185">Reference proteome</keyword>
<protein>
    <submittedName>
        <fullName evidence="4">ABC-type nitrate/sulfonate/bicarbonate transport systems periplasmic components-like protein</fullName>
    </submittedName>
</protein>
<dbReference type="SUPFAM" id="SSF53850">
    <property type="entry name" value="Periplasmic binding protein-like II"/>
    <property type="match status" value="1"/>
</dbReference>
<sequence>MSEVRLGYFSPSPVLPRVITALAADGILLHAERVASSLAQFAALAAGEYDVVVTSPDNVLAYRFAARLGQPLDLRILLGIDRGLGLSLLARPEIRDPSQLIGRRVAVDVTHSGFALAMFGLLATAGIRRDEFDVVELGATPRRRSALLAGECDATMLNAGQDILAEEAGCNRLMRVVDRFEPYLGSVLATTTSWLDAHRGLARQLAAAWTEALRRTTDPRYRSETIDLITAEMGLSPTAANLFYRTLVNDREGLIPDGRIDTDAWATVLRLRLQYGSGASMGAETESATVLAAVTDREFPPNPTS</sequence>
<evidence type="ECO:0000313" key="4">
    <source>
        <dbReference type="EMBL" id="ABK52666.1"/>
    </source>
</evidence>
<evidence type="ECO:0000256" key="2">
    <source>
        <dbReference type="ARBA" id="ARBA00010742"/>
    </source>
</evidence>
<proteinExistence type="inferred from homology"/>
<dbReference type="OrthoDB" id="3664795at2"/>
<dbReference type="EMBL" id="CP000481">
    <property type="protein sequence ID" value="ABK52666.1"/>
    <property type="molecule type" value="Genomic_DNA"/>
</dbReference>
<accession>A0LTA6</accession>
<dbReference type="PANTHER" id="PTHR30024">
    <property type="entry name" value="ALIPHATIC SULFONATES-BINDING PROTEIN-RELATED"/>
    <property type="match status" value="1"/>
</dbReference>
<keyword evidence="3" id="KW-0732">Signal</keyword>
<organism evidence="4 5">
    <name type="scientific">Acidothermus cellulolyticus (strain ATCC 43068 / DSM 8971 / 11B)</name>
    <dbReference type="NCBI Taxonomy" id="351607"/>
    <lineage>
        <taxon>Bacteria</taxon>
        <taxon>Bacillati</taxon>
        <taxon>Actinomycetota</taxon>
        <taxon>Actinomycetes</taxon>
        <taxon>Acidothermales</taxon>
        <taxon>Acidothermaceae</taxon>
        <taxon>Acidothermus</taxon>
    </lineage>
</organism>
<evidence type="ECO:0000256" key="3">
    <source>
        <dbReference type="ARBA" id="ARBA00022729"/>
    </source>
</evidence>
<dbReference type="eggNOG" id="COG0715">
    <property type="taxonomic scope" value="Bacteria"/>
</dbReference>
<dbReference type="PANTHER" id="PTHR30024:SF47">
    <property type="entry name" value="TAURINE-BINDING PERIPLASMIC PROTEIN"/>
    <property type="match status" value="1"/>
</dbReference>
<reference evidence="4 5" key="1">
    <citation type="journal article" date="2009" name="Genome Res.">
        <title>Complete genome of the cellulolytic thermophile Acidothermus cellulolyticus 11B provides insights into its ecophysiological and evolutionary adaptations.</title>
        <authorList>
            <person name="Barabote R.D."/>
            <person name="Xie G."/>
            <person name="Leu D.H."/>
            <person name="Normand P."/>
            <person name="Necsulea A."/>
            <person name="Daubin V."/>
            <person name="Medigue C."/>
            <person name="Adney W.S."/>
            <person name="Xu X.C."/>
            <person name="Lapidus A."/>
            <person name="Parales R.E."/>
            <person name="Detter C."/>
            <person name="Pujic P."/>
            <person name="Bruce D."/>
            <person name="Lavire C."/>
            <person name="Challacombe J.F."/>
            <person name="Brettin T.S."/>
            <person name="Berry A.M."/>
        </authorList>
    </citation>
    <scope>NUCLEOTIDE SEQUENCE [LARGE SCALE GENOMIC DNA]</scope>
    <source>
        <strain evidence="5">ATCC 43068 / DSM 8971 / 11B</strain>
    </source>
</reference>
<dbReference type="Gene3D" id="3.40.190.10">
    <property type="entry name" value="Periplasmic binding protein-like II"/>
    <property type="match status" value="2"/>
</dbReference>
<dbReference type="AlphaFoldDB" id="A0LTA6"/>
<evidence type="ECO:0000256" key="1">
    <source>
        <dbReference type="ARBA" id="ARBA00004418"/>
    </source>
</evidence>